<dbReference type="eggNOG" id="ENOG5032VK6">
    <property type="taxonomic scope" value="Bacteria"/>
</dbReference>
<organism evidence="2 3">
    <name type="scientific">Frateuria aurantia (strain ATCC 33424 / DSM 6220 / KCTC 2777 / LMG 1558 / NBRC 3245 / NCIMB 13370)</name>
    <name type="common">Acetobacter aurantius</name>
    <dbReference type="NCBI Taxonomy" id="767434"/>
    <lineage>
        <taxon>Bacteria</taxon>
        <taxon>Pseudomonadati</taxon>
        <taxon>Pseudomonadota</taxon>
        <taxon>Gammaproteobacteria</taxon>
        <taxon>Lysobacterales</taxon>
        <taxon>Rhodanobacteraceae</taxon>
        <taxon>Frateuria</taxon>
    </lineage>
</organism>
<keyword evidence="1" id="KW-1133">Transmembrane helix</keyword>
<keyword evidence="1" id="KW-0812">Transmembrane</keyword>
<feature type="transmembrane region" description="Helical" evidence="1">
    <location>
        <begin position="7"/>
        <end position="27"/>
    </location>
</feature>
<dbReference type="Pfam" id="PF07509">
    <property type="entry name" value="DUF1523"/>
    <property type="match status" value="1"/>
</dbReference>
<evidence type="ECO:0000313" key="3">
    <source>
        <dbReference type="Proteomes" id="UP000005234"/>
    </source>
</evidence>
<dbReference type="KEGG" id="fau:Fraau_1801"/>
<protein>
    <recommendedName>
        <fullName evidence="4">DUF1523 domain-containing protein</fullName>
    </recommendedName>
</protein>
<sequence length="182" mass="20534">MKVVRRIAWIALFAVIAAAALGLNYVLPHHAVVHVTGTEVKRVDKDGIVSAENPADGPTRDVYFVNAITPDGKRTRVFTNEDTRFGFPWYFKFDAADQQARAQSLAQNPEQLAVVTYYGWRLRMFDTFPNAVSLTPTDSPTAPFPWFNTALLVIVLILAGYLALRINRWRKRRTASRQARPS</sequence>
<dbReference type="STRING" id="767434.Fraau_1801"/>
<dbReference type="InterPro" id="IPR011088">
    <property type="entry name" value="Phage_phiNM3_A0EWY4"/>
</dbReference>
<dbReference type="OrthoDB" id="5354324at2"/>
<dbReference type="EMBL" id="CP003350">
    <property type="protein sequence ID" value="AFC86206.1"/>
    <property type="molecule type" value="Genomic_DNA"/>
</dbReference>
<name>H8KZG4_FRAAD</name>
<keyword evidence="3" id="KW-1185">Reference proteome</keyword>
<evidence type="ECO:0000256" key="1">
    <source>
        <dbReference type="SAM" id="Phobius"/>
    </source>
</evidence>
<dbReference type="RefSeq" id="WP_014403211.1">
    <property type="nucleotide sequence ID" value="NC_017033.1"/>
</dbReference>
<accession>H8KZG4</accession>
<dbReference type="HOGENOM" id="CLU_112460_0_0_6"/>
<reference evidence="2" key="1">
    <citation type="submission" date="2012-02" db="EMBL/GenBank/DDBJ databases">
        <title>The complete genome of Frateuria aurantia DSM 6220.</title>
        <authorList>
            <consortium name="US DOE Joint Genome Institute (JGI-PGF)"/>
            <person name="Lucas S."/>
            <person name="Copeland A."/>
            <person name="Lapidus A."/>
            <person name="Glavina del Rio T."/>
            <person name="Dalin E."/>
            <person name="Tice H."/>
            <person name="Bruce D."/>
            <person name="Goodwin L."/>
            <person name="Pitluck S."/>
            <person name="Peters L."/>
            <person name="Ovchinnikova G."/>
            <person name="Teshima H."/>
            <person name="Kyrpides N."/>
            <person name="Mavromatis K."/>
            <person name="Ivanova N."/>
            <person name="Brettin T."/>
            <person name="Detter J.C."/>
            <person name="Han C."/>
            <person name="Larimer F."/>
            <person name="Land M."/>
            <person name="Hauser L."/>
            <person name="Markowitz V."/>
            <person name="Cheng J.-F."/>
            <person name="Hugenholtz P."/>
            <person name="Woyke T."/>
            <person name="Wu D."/>
            <person name="Brambilla E."/>
            <person name="Klenk H.-P."/>
            <person name="Eisen J.A."/>
        </authorList>
    </citation>
    <scope>NUCLEOTIDE SEQUENCE</scope>
    <source>
        <strain evidence="2">DSM 6220</strain>
    </source>
</reference>
<feature type="transmembrane region" description="Helical" evidence="1">
    <location>
        <begin position="144"/>
        <end position="164"/>
    </location>
</feature>
<evidence type="ECO:0008006" key="4">
    <source>
        <dbReference type="Google" id="ProtNLM"/>
    </source>
</evidence>
<proteinExistence type="predicted"/>
<gene>
    <name evidence="2" type="ordered locus">Fraau_1801</name>
</gene>
<keyword evidence="1" id="KW-0472">Membrane</keyword>
<evidence type="ECO:0000313" key="2">
    <source>
        <dbReference type="EMBL" id="AFC86206.1"/>
    </source>
</evidence>
<dbReference type="AlphaFoldDB" id="H8KZG4"/>
<dbReference type="Proteomes" id="UP000005234">
    <property type="component" value="Chromosome"/>
</dbReference>